<keyword evidence="2 5" id="KW-0812">Transmembrane</keyword>
<reference evidence="6" key="1">
    <citation type="submission" date="2025-08" db="UniProtKB">
        <authorList>
            <consortium name="Ensembl"/>
        </authorList>
    </citation>
    <scope>IDENTIFICATION</scope>
</reference>
<organism evidence="6 7">
    <name type="scientific">Cyanoderma ruficeps</name>
    <name type="common">rufous-capped babbler</name>
    <dbReference type="NCBI Taxonomy" id="181631"/>
    <lineage>
        <taxon>Eukaryota</taxon>
        <taxon>Metazoa</taxon>
        <taxon>Chordata</taxon>
        <taxon>Craniata</taxon>
        <taxon>Vertebrata</taxon>
        <taxon>Euteleostomi</taxon>
        <taxon>Archelosauria</taxon>
        <taxon>Archosauria</taxon>
        <taxon>Dinosauria</taxon>
        <taxon>Saurischia</taxon>
        <taxon>Theropoda</taxon>
        <taxon>Coelurosauria</taxon>
        <taxon>Aves</taxon>
        <taxon>Neognathae</taxon>
        <taxon>Neoaves</taxon>
        <taxon>Telluraves</taxon>
        <taxon>Australaves</taxon>
        <taxon>Passeriformes</taxon>
        <taxon>Sylvioidea</taxon>
        <taxon>Timaliidae</taxon>
        <taxon>Cyanoderma</taxon>
    </lineage>
</organism>
<evidence type="ECO:0000256" key="1">
    <source>
        <dbReference type="ARBA" id="ARBA00004141"/>
    </source>
</evidence>
<dbReference type="Proteomes" id="UP000694396">
    <property type="component" value="Unplaced"/>
</dbReference>
<dbReference type="GO" id="GO:0016020">
    <property type="term" value="C:membrane"/>
    <property type="evidence" value="ECO:0007669"/>
    <property type="project" value="UniProtKB-SubCell"/>
</dbReference>
<evidence type="ECO:0000256" key="3">
    <source>
        <dbReference type="ARBA" id="ARBA00022989"/>
    </source>
</evidence>
<dbReference type="Ensembl" id="ENSCRFT00000010045.1">
    <property type="protein sequence ID" value="ENSCRFP00000009699.1"/>
    <property type="gene ID" value="ENSCRFG00000007567.1"/>
</dbReference>
<feature type="transmembrane region" description="Helical" evidence="5">
    <location>
        <begin position="62"/>
        <end position="83"/>
    </location>
</feature>
<evidence type="ECO:0000256" key="4">
    <source>
        <dbReference type="ARBA" id="ARBA00023136"/>
    </source>
</evidence>
<keyword evidence="4 5" id="KW-0472">Membrane</keyword>
<proteinExistence type="predicted"/>
<dbReference type="InterPro" id="IPR018499">
    <property type="entry name" value="Tetraspanin/Peripherin"/>
</dbReference>
<keyword evidence="3 5" id="KW-1133">Transmembrane helix</keyword>
<protein>
    <submittedName>
        <fullName evidence="6">Uncharacterized protein</fullName>
    </submittedName>
</protein>
<dbReference type="PRINTS" id="PR00259">
    <property type="entry name" value="TMFOUR"/>
</dbReference>
<dbReference type="Pfam" id="PF00335">
    <property type="entry name" value="Tetraspanin"/>
    <property type="match status" value="1"/>
</dbReference>
<sequence>MASPLRQLQTKPVITCLKSVLLTYTFVFCVLGIVLLAVGIWGRMSLAIYFSLLDEKPTNVPFVPVGVGTVVVLLGTFGCFTTCRGST</sequence>
<evidence type="ECO:0000256" key="2">
    <source>
        <dbReference type="ARBA" id="ARBA00022692"/>
    </source>
</evidence>
<name>A0A8C3QQR0_9PASS</name>
<keyword evidence="7" id="KW-1185">Reference proteome</keyword>
<feature type="transmembrane region" description="Helical" evidence="5">
    <location>
        <begin position="21"/>
        <end position="42"/>
    </location>
</feature>
<evidence type="ECO:0000313" key="7">
    <source>
        <dbReference type="Proteomes" id="UP000694396"/>
    </source>
</evidence>
<evidence type="ECO:0000313" key="6">
    <source>
        <dbReference type="Ensembl" id="ENSCRFP00000009699.1"/>
    </source>
</evidence>
<evidence type="ECO:0000256" key="5">
    <source>
        <dbReference type="SAM" id="Phobius"/>
    </source>
</evidence>
<accession>A0A8C3QQR0</accession>
<comment type="subcellular location">
    <subcellularLocation>
        <location evidence="1">Membrane</location>
        <topology evidence="1">Multi-pass membrane protein</topology>
    </subcellularLocation>
</comment>
<dbReference type="AlphaFoldDB" id="A0A8C3QQR0"/>
<reference evidence="6" key="2">
    <citation type="submission" date="2025-09" db="UniProtKB">
        <authorList>
            <consortium name="Ensembl"/>
        </authorList>
    </citation>
    <scope>IDENTIFICATION</scope>
</reference>